<proteinExistence type="predicted"/>
<name>A0A7J7YRQ5_RHIFE</name>
<dbReference type="AlphaFoldDB" id="A0A7J7YRQ5"/>
<dbReference type="Proteomes" id="UP000585614">
    <property type="component" value="Unassembled WGS sequence"/>
</dbReference>
<comment type="caution">
    <text evidence="2">The sequence shown here is derived from an EMBL/GenBank/DDBJ whole genome shotgun (WGS) entry which is preliminary data.</text>
</comment>
<reference evidence="2 3" key="1">
    <citation type="journal article" date="2020" name="Nature">
        <title>Six reference-quality genomes reveal evolution of bat adaptations.</title>
        <authorList>
            <person name="Jebb D."/>
            <person name="Huang Z."/>
            <person name="Pippel M."/>
            <person name="Hughes G.M."/>
            <person name="Lavrichenko K."/>
            <person name="Devanna P."/>
            <person name="Winkler S."/>
            <person name="Jermiin L.S."/>
            <person name="Skirmuntt E.C."/>
            <person name="Katzourakis A."/>
            <person name="Burkitt-Gray L."/>
            <person name="Ray D.A."/>
            <person name="Sullivan K.A.M."/>
            <person name="Roscito J.G."/>
            <person name="Kirilenko B.M."/>
            <person name="Davalos L.M."/>
            <person name="Corthals A.P."/>
            <person name="Power M.L."/>
            <person name="Jones G."/>
            <person name="Ransome R.D."/>
            <person name="Dechmann D.K.N."/>
            <person name="Locatelli A.G."/>
            <person name="Puechmaille S.J."/>
            <person name="Fedrigo O."/>
            <person name="Jarvis E.D."/>
            <person name="Hiller M."/>
            <person name="Vernes S.C."/>
            <person name="Myers E.W."/>
            <person name="Teeling E.C."/>
        </authorList>
    </citation>
    <scope>NUCLEOTIDE SEQUENCE [LARGE SCALE GENOMIC DNA]</scope>
    <source>
        <strain evidence="2">MRhiFer1</strain>
        <tissue evidence="2">Lung</tissue>
    </source>
</reference>
<protein>
    <submittedName>
        <fullName evidence="2">Uncharacterized protein</fullName>
    </submittedName>
</protein>
<evidence type="ECO:0000256" key="1">
    <source>
        <dbReference type="SAM" id="MobiDB-lite"/>
    </source>
</evidence>
<organism evidence="2 3">
    <name type="scientific">Rhinolophus ferrumequinum</name>
    <name type="common">Greater horseshoe bat</name>
    <dbReference type="NCBI Taxonomy" id="59479"/>
    <lineage>
        <taxon>Eukaryota</taxon>
        <taxon>Metazoa</taxon>
        <taxon>Chordata</taxon>
        <taxon>Craniata</taxon>
        <taxon>Vertebrata</taxon>
        <taxon>Euteleostomi</taxon>
        <taxon>Mammalia</taxon>
        <taxon>Eutheria</taxon>
        <taxon>Laurasiatheria</taxon>
        <taxon>Chiroptera</taxon>
        <taxon>Yinpterochiroptera</taxon>
        <taxon>Rhinolophoidea</taxon>
        <taxon>Rhinolophidae</taxon>
        <taxon>Rhinolophinae</taxon>
        <taxon>Rhinolophus</taxon>
    </lineage>
</organism>
<evidence type="ECO:0000313" key="2">
    <source>
        <dbReference type="EMBL" id="KAF6364681.1"/>
    </source>
</evidence>
<feature type="region of interest" description="Disordered" evidence="1">
    <location>
        <begin position="1"/>
        <end position="20"/>
    </location>
</feature>
<evidence type="ECO:0000313" key="3">
    <source>
        <dbReference type="Proteomes" id="UP000585614"/>
    </source>
</evidence>
<feature type="region of interest" description="Disordered" evidence="1">
    <location>
        <begin position="92"/>
        <end position="116"/>
    </location>
</feature>
<gene>
    <name evidence="2" type="ORF">mRhiFer1_009812</name>
</gene>
<feature type="compositionally biased region" description="Basic and acidic residues" evidence="1">
    <location>
        <begin position="7"/>
        <end position="19"/>
    </location>
</feature>
<sequence>MPSEGEEGGRKWAGEKGRDPTLWALWTTSKDNAKEINNYETEPSHFLSYEMWKRADSHKGTAISSAVTRAQNTPGTQHFYPGTLTYLAAPCLSQKHPEPGPGSDSGQCQVPPEEGTATYGSRVEGYAWGEIVLPSNHEFLKGV</sequence>
<accession>A0A7J7YRQ5</accession>
<dbReference type="EMBL" id="JACAGC010000005">
    <property type="protein sequence ID" value="KAF6364681.1"/>
    <property type="molecule type" value="Genomic_DNA"/>
</dbReference>